<organism evidence="1 2">
    <name type="scientific">Pistacia integerrima</name>
    <dbReference type="NCBI Taxonomy" id="434235"/>
    <lineage>
        <taxon>Eukaryota</taxon>
        <taxon>Viridiplantae</taxon>
        <taxon>Streptophyta</taxon>
        <taxon>Embryophyta</taxon>
        <taxon>Tracheophyta</taxon>
        <taxon>Spermatophyta</taxon>
        <taxon>Magnoliopsida</taxon>
        <taxon>eudicotyledons</taxon>
        <taxon>Gunneridae</taxon>
        <taxon>Pentapetalae</taxon>
        <taxon>rosids</taxon>
        <taxon>malvids</taxon>
        <taxon>Sapindales</taxon>
        <taxon>Anacardiaceae</taxon>
        <taxon>Pistacia</taxon>
    </lineage>
</organism>
<sequence>MLAIVESINSCLKISNPVTFIQGALPKILDLEKTCDEMFWRSTNLLRETIEILCDKIKEIPGITCPIKPEASLFVMVKLDVSLLEDIDDDIDFCVKLAKEESVIGLPGCIVGLKNWLPISFATDPKYLED</sequence>
<evidence type="ECO:0000313" key="2">
    <source>
        <dbReference type="Proteomes" id="UP001163603"/>
    </source>
</evidence>
<name>A0ACC0YAP7_9ROSI</name>
<dbReference type="Proteomes" id="UP001163603">
    <property type="component" value="Chromosome 8"/>
</dbReference>
<comment type="caution">
    <text evidence="1">The sequence shown here is derived from an EMBL/GenBank/DDBJ whole genome shotgun (WGS) entry which is preliminary data.</text>
</comment>
<evidence type="ECO:0000313" key="1">
    <source>
        <dbReference type="EMBL" id="KAJ0031123.1"/>
    </source>
</evidence>
<reference evidence="2" key="1">
    <citation type="journal article" date="2023" name="G3 (Bethesda)">
        <title>Genome assembly and association tests identify interacting loci associated with vigor, precocity, and sex in interspecific pistachio rootstocks.</title>
        <authorList>
            <person name="Palmer W."/>
            <person name="Jacygrad E."/>
            <person name="Sagayaradj S."/>
            <person name="Cavanaugh K."/>
            <person name="Han R."/>
            <person name="Bertier L."/>
            <person name="Beede B."/>
            <person name="Kafkas S."/>
            <person name="Golino D."/>
            <person name="Preece J."/>
            <person name="Michelmore R."/>
        </authorList>
    </citation>
    <scope>NUCLEOTIDE SEQUENCE [LARGE SCALE GENOMIC DNA]</scope>
</reference>
<keyword evidence="2" id="KW-1185">Reference proteome</keyword>
<proteinExistence type="predicted"/>
<dbReference type="EMBL" id="CM047743">
    <property type="protein sequence ID" value="KAJ0031123.1"/>
    <property type="molecule type" value="Genomic_DNA"/>
</dbReference>
<accession>A0ACC0YAP7</accession>
<protein>
    <submittedName>
        <fullName evidence="1">Uncharacterized protein</fullName>
    </submittedName>
</protein>
<gene>
    <name evidence="1" type="ORF">Pint_14149</name>
</gene>